<dbReference type="AlphaFoldDB" id="A0A2A4B606"/>
<proteinExistence type="predicted"/>
<dbReference type="EMBL" id="NWMW01000001">
    <property type="protein sequence ID" value="PCD03382.1"/>
    <property type="molecule type" value="Genomic_DNA"/>
</dbReference>
<name>A0A2A4B606_9SPHN</name>
<dbReference type="OrthoDB" id="9803941at2"/>
<keyword evidence="2" id="KW-1185">Reference proteome</keyword>
<gene>
    <name evidence="1" type="ORF">COC42_03020</name>
</gene>
<evidence type="ECO:0000313" key="2">
    <source>
        <dbReference type="Proteomes" id="UP000218366"/>
    </source>
</evidence>
<comment type="caution">
    <text evidence="1">The sequence shown here is derived from an EMBL/GenBank/DDBJ whole genome shotgun (WGS) entry which is preliminary data.</text>
</comment>
<sequence>MKVRQNLYIDRELSDALEALAAGTVGNKSRLVNDALADWLARRATREIDDLLKHRLDRITREIGHARRDIEVLLESLSLFVRYQLMVTAPLPDADAAAVAVGRERFEKFVAQVGRQLAGGKRSIGHDPDTGGAA</sequence>
<protein>
    <submittedName>
        <fullName evidence="1">CopG family transcriptional regulator</fullName>
    </submittedName>
</protein>
<accession>A0A2A4B606</accession>
<reference evidence="1 2" key="1">
    <citation type="submission" date="2017-09" db="EMBL/GenBank/DDBJ databases">
        <title>Sphingomonas spermidinifaciens 9NM-10, whole genome shotgun sequence.</title>
        <authorList>
            <person name="Feng G."/>
            <person name="Zhu H."/>
        </authorList>
    </citation>
    <scope>NUCLEOTIDE SEQUENCE [LARGE SCALE GENOMIC DNA]</scope>
    <source>
        <strain evidence="1 2">9NM-10</strain>
    </source>
</reference>
<organism evidence="1 2">
    <name type="scientific">Sphingomonas spermidinifaciens</name>
    <dbReference type="NCBI Taxonomy" id="1141889"/>
    <lineage>
        <taxon>Bacteria</taxon>
        <taxon>Pseudomonadati</taxon>
        <taxon>Pseudomonadota</taxon>
        <taxon>Alphaproteobacteria</taxon>
        <taxon>Sphingomonadales</taxon>
        <taxon>Sphingomonadaceae</taxon>
        <taxon>Sphingomonas</taxon>
    </lineage>
</organism>
<dbReference type="RefSeq" id="WP_096341782.1">
    <property type="nucleotide sequence ID" value="NZ_NWMW01000001.1"/>
</dbReference>
<dbReference type="Proteomes" id="UP000218366">
    <property type="component" value="Unassembled WGS sequence"/>
</dbReference>
<evidence type="ECO:0000313" key="1">
    <source>
        <dbReference type="EMBL" id="PCD03382.1"/>
    </source>
</evidence>